<dbReference type="Pfam" id="PF13365">
    <property type="entry name" value="Trypsin_2"/>
    <property type="match status" value="1"/>
</dbReference>
<reference evidence="4 5" key="1">
    <citation type="journal article" date="2008" name="BMC Genomics">
        <title>Complete genome of Phenylobacterium zucineum - a novel facultative intracellular bacterium isolated from human erythroleukemia cell line K562.</title>
        <authorList>
            <person name="Luo Y."/>
            <person name="Xu X."/>
            <person name="Ding Z."/>
            <person name="Liu Z."/>
            <person name="Zhang B."/>
            <person name="Yan Z."/>
            <person name="Sun J."/>
            <person name="Hu S."/>
            <person name="Hu X."/>
        </authorList>
    </citation>
    <scope>NUCLEOTIDE SEQUENCE [LARGE SCALE GENOMIC DNA]</scope>
    <source>
        <strain evidence="5">HLK1</strain>
        <plasmid evidence="5">HLK1</plasmid>
        <plasmid evidence="5">Plasmid pHLK1</plasmid>
    </source>
</reference>
<dbReference type="PROSITE" id="PS50106">
    <property type="entry name" value="PDZ"/>
    <property type="match status" value="1"/>
</dbReference>
<dbReference type="PANTHER" id="PTHR43343">
    <property type="entry name" value="PEPTIDASE S12"/>
    <property type="match status" value="1"/>
</dbReference>
<dbReference type="InterPro" id="IPR051201">
    <property type="entry name" value="Chloro_Bact_Ser_Proteases"/>
</dbReference>
<geneLocation type="plasmid" evidence="5">
    <name>pHLK1</name>
</geneLocation>
<dbReference type="Gene3D" id="2.40.10.120">
    <property type="match status" value="1"/>
</dbReference>
<dbReference type="InterPro" id="IPR036034">
    <property type="entry name" value="PDZ_sf"/>
</dbReference>
<dbReference type="SMART" id="SM00228">
    <property type="entry name" value="PDZ"/>
    <property type="match status" value="1"/>
</dbReference>
<dbReference type="Gene3D" id="2.30.42.10">
    <property type="match status" value="1"/>
</dbReference>
<evidence type="ECO:0000313" key="5">
    <source>
        <dbReference type="Proteomes" id="UP000001868"/>
    </source>
</evidence>
<accession>B4RI70</accession>
<dbReference type="eggNOG" id="COG0265">
    <property type="taxonomic scope" value="Bacteria"/>
</dbReference>
<dbReference type="HOGENOM" id="CLU_020120_1_2_5"/>
<dbReference type="AlphaFoldDB" id="B4RI70"/>
<evidence type="ECO:0000259" key="3">
    <source>
        <dbReference type="PROSITE" id="PS50106"/>
    </source>
</evidence>
<dbReference type="EMBL" id="CP000748">
    <property type="protein sequence ID" value="ACG80045.1"/>
    <property type="molecule type" value="Genomic_DNA"/>
</dbReference>
<dbReference type="PANTHER" id="PTHR43343:SF3">
    <property type="entry name" value="PROTEASE DO-LIKE 8, CHLOROPLASTIC"/>
    <property type="match status" value="1"/>
</dbReference>
<dbReference type="SUPFAM" id="SSF50156">
    <property type="entry name" value="PDZ domain-like"/>
    <property type="match status" value="1"/>
</dbReference>
<dbReference type="InterPro" id="IPR001940">
    <property type="entry name" value="Peptidase_S1C"/>
</dbReference>
<dbReference type="InterPro" id="IPR001478">
    <property type="entry name" value="PDZ"/>
</dbReference>
<evidence type="ECO:0000256" key="1">
    <source>
        <dbReference type="ARBA" id="ARBA00022670"/>
    </source>
</evidence>
<keyword evidence="4" id="KW-0614">Plasmid</keyword>
<gene>
    <name evidence="4" type="ordered locus">PHZ_p0102</name>
</gene>
<dbReference type="PRINTS" id="PR00834">
    <property type="entry name" value="PROTEASES2C"/>
</dbReference>
<feature type="domain" description="PDZ" evidence="3">
    <location>
        <begin position="260"/>
        <end position="351"/>
    </location>
</feature>
<dbReference type="SUPFAM" id="SSF50494">
    <property type="entry name" value="Trypsin-like serine proteases"/>
    <property type="match status" value="1"/>
</dbReference>
<protein>
    <submittedName>
        <fullName evidence="4">HtrA-like serine protease</fullName>
    </submittedName>
</protein>
<dbReference type="Pfam" id="PF13180">
    <property type="entry name" value="PDZ_2"/>
    <property type="match status" value="1"/>
</dbReference>
<dbReference type="KEGG" id="pzu:PHZ_p0102"/>
<dbReference type="Proteomes" id="UP000001868">
    <property type="component" value="Plasmid pHLK1"/>
</dbReference>
<dbReference type="GO" id="GO:0006508">
    <property type="term" value="P:proteolysis"/>
    <property type="evidence" value="ECO:0007669"/>
    <property type="project" value="UniProtKB-KW"/>
</dbReference>
<dbReference type="OrthoDB" id="7358927at2"/>
<sequence>MSPRAWRILSLALALLAAALLGALIASHWPASGRVNSAPAPGVRASAPDTFAPVIERVAPAVVSIYAEGAPTPAMLVLPDLPFLQPELVPPTRRMSSGSGFFISADGYVLTNHHVVEGAERVEVVLHNERRLRARLIGSDPATDLAVLKVSGGRFNYVDLKRAGSPKVGDWVIAIGNPFGLGATATAGIVSAYGRDLGSAFVDYVQIDAPINRGNSGGPSFDAEGRLVGVNTAILSPSGGNVGIGFAIPAETARSVAERLIARRPIERGYMGAALQDISPDAAAALGLAEPKGALVASVTPGGPAAVAGLKPGDAILKVDGRDAEDAETVTRAVTRKRPGDRITLELFRRGQRLSLDVTLVARPPEDLLQRLAG</sequence>
<dbReference type="GO" id="GO:0004252">
    <property type="term" value="F:serine-type endopeptidase activity"/>
    <property type="evidence" value="ECO:0007669"/>
    <property type="project" value="InterPro"/>
</dbReference>
<evidence type="ECO:0000256" key="2">
    <source>
        <dbReference type="ARBA" id="ARBA00022801"/>
    </source>
</evidence>
<proteinExistence type="predicted"/>
<keyword evidence="1 4" id="KW-0645">Protease</keyword>
<dbReference type="InterPro" id="IPR009003">
    <property type="entry name" value="Peptidase_S1_PA"/>
</dbReference>
<name>B4RI70_PHEZH</name>
<evidence type="ECO:0000313" key="4">
    <source>
        <dbReference type="EMBL" id="ACG80045.1"/>
    </source>
</evidence>
<organism evidence="4 5">
    <name type="scientific">Phenylobacterium zucineum (strain HLK1)</name>
    <dbReference type="NCBI Taxonomy" id="450851"/>
    <lineage>
        <taxon>Bacteria</taxon>
        <taxon>Pseudomonadati</taxon>
        <taxon>Pseudomonadota</taxon>
        <taxon>Alphaproteobacteria</taxon>
        <taxon>Caulobacterales</taxon>
        <taxon>Caulobacteraceae</taxon>
        <taxon>Phenylobacterium</taxon>
    </lineage>
</organism>
<keyword evidence="2" id="KW-0378">Hydrolase</keyword>
<keyword evidence="5" id="KW-1185">Reference proteome</keyword>